<evidence type="ECO:0000313" key="1">
    <source>
        <dbReference type="EMBL" id="EOB02380.1"/>
    </source>
</evidence>
<dbReference type="EMBL" id="KB742969">
    <property type="protein sequence ID" value="EOB02380.1"/>
    <property type="molecule type" value="Genomic_DNA"/>
</dbReference>
<gene>
    <name evidence="1" type="ORF">Anapl_02407</name>
</gene>
<organism evidence="1 2">
    <name type="scientific">Anas platyrhynchos</name>
    <name type="common">Mallard</name>
    <name type="synonym">Anas boschas</name>
    <dbReference type="NCBI Taxonomy" id="8839"/>
    <lineage>
        <taxon>Eukaryota</taxon>
        <taxon>Metazoa</taxon>
        <taxon>Chordata</taxon>
        <taxon>Craniata</taxon>
        <taxon>Vertebrata</taxon>
        <taxon>Euteleostomi</taxon>
        <taxon>Archelosauria</taxon>
        <taxon>Archosauria</taxon>
        <taxon>Dinosauria</taxon>
        <taxon>Saurischia</taxon>
        <taxon>Theropoda</taxon>
        <taxon>Coelurosauria</taxon>
        <taxon>Aves</taxon>
        <taxon>Neognathae</taxon>
        <taxon>Galloanserae</taxon>
        <taxon>Anseriformes</taxon>
        <taxon>Anatidae</taxon>
        <taxon>Anatinae</taxon>
        <taxon>Anas</taxon>
    </lineage>
</organism>
<dbReference type="AlphaFoldDB" id="R0LL43"/>
<name>R0LL43_ANAPL</name>
<proteinExistence type="predicted"/>
<reference evidence="2" key="1">
    <citation type="journal article" date="2013" name="Nat. Genet.">
        <title>The duck genome and transcriptome provide insight into an avian influenza virus reservoir species.</title>
        <authorList>
            <person name="Huang Y."/>
            <person name="Li Y."/>
            <person name="Burt D.W."/>
            <person name="Chen H."/>
            <person name="Zhang Y."/>
            <person name="Qian W."/>
            <person name="Kim H."/>
            <person name="Gan S."/>
            <person name="Zhao Y."/>
            <person name="Li J."/>
            <person name="Yi K."/>
            <person name="Feng H."/>
            <person name="Zhu P."/>
            <person name="Li B."/>
            <person name="Liu Q."/>
            <person name="Fairley S."/>
            <person name="Magor K.E."/>
            <person name="Du Z."/>
            <person name="Hu X."/>
            <person name="Goodman L."/>
            <person name="Tafer H."/>
            <person name="Vignal A."/>
            <person name="Lee T."/>
            <person name="Kim K.W."/>
            <person name="Sheng Z."/>
            <person name="An Y."/>
            <person name="Searle S."/>
            <person name="Herrero J."/>
            <person name="Groenen M.A."/>
            <person name="Crooijmans R.P."/>
            <person name="Faraut T."/>
            <person name="Cai Q."/>
            <person name="Webster R.G."/>
            <person name="Aldridge J.R."/>
            <person name="Warren W.C."/>
            <person name="Bartschat S."/>
            <person name="Kehr S."/>
            <person name="Marz M."/>
            <person name="Stadler P.F."/>
            <person name="Smith J."/>
            <person name="Kraus R.H."/>
            <person name="Zhao Y."/>
            <person name="Ren L."/>
            <person name="Fei J."/>
            <person name="Morisson M."/>
            <person name="Kaiser P."/>
            <person name="Griffin D.K."/>
            <person name="Rao M."/>
            <person name="Pitel F."/>
            <person name="Wang J."/>
            <person name="Li N."/>
        </authorList>
    </citation>
    <scope>NUCLEOTIDE SEQUENCE [LARGE SCALE GENOMIC DNA]</scope>
</reference>
<feature type="non-terminal residue" evidence="1">
    <location>
        <position position="36"/>
    </location>
</feature>
<keyword evidence="2" id="KW-1185">Reference proteome</keyword>
<sequence>QSCMKRAIKSCLVRLCATMMPQSSDRSKLEVSSRFL</sequence>
<protein>
    <submittedName>
        <fullName evidence="1">Uncharacterized protein</fullName>
    </submittedName>
</protein>
<accession>R0LL43</accession>
<feature type="non-terminal residue" evidence="1">
    <location>
        <position position="1"/>
    </location>
</feature>
<dbReference type="Proteomes" id="UP000296049">
    <property type="component" value="Unassembled WGS sequence"/>
</dbReference>
<evidence type="ECO:0000313" key="2">
    <source>
        <dbReference type="Proteomes" id="UP000296049"/>
    </source>
</evidence>